<dbReference type="AlphaFoldDB" id="A0A8T0DCJ9"/>
<dbReference type="EMBL" id="JTDF01006535">
    <property type="protein sequence ID" value="KAF8565555.1"/>
    <property type="molecule type" value="Genomic_DNA"/>
</dbReference>
<sequence length="136" mass="15109">MGTDAVEEATIAQSLSSATEAGGKETSETEPRPKTDASPYEPADVRPKFLPLGISGKLVEVLPLGPFFFMKQHIKQFNLEFQFKNMFGQVDGLTPPSQINLEQFKTTLINASYQYLSAKPSVRMVLTRDHMEALEN</sequence>
<dbReference type="Proteomes" id="UP000699462">
    <property type="component" value="Unassembled WGS sequence"/>
</dbReference>
<evidence type="ECO:0000313" key="2">
    <source>
        <dbReference type="EMBL" id="KAF8565555.1"/>
    </source>
</evidence>
<evidence type="ECO:0000313" key="3">
    <source>
        <dbReference type="Proteomes" id="UP000699462"/>
    </source>
</evidence>
<feature type="compositionally biased region" description="Basic and acidic residues" evidence="1">
    <location>
        <begin position="22"/>
        <end position="35"/>
    </location>
</feature>
<proteinExistence type="predicted"/>
<reference evidence="2 3" key="1">
    <citation type="submission" date="2019-07" db="EMBL/GenBank/DDBJ databases">
        <title>Annotation for the trematode Paragonimus westermani.</title>
        <authorList>
            <person name="Choi Y.-J."/>
        </authorList>
    </citation>
    <scope>NUCLEOTIDE SEQUENCE [LARGE SCALE GENOMIC DNA]</scope>
    <source>
        <strain evidence="2">180907_Pwestermani</strain>
    </source>
</reference>
<organism evidence="2 3">
    <name type="scientific">Paragonimus westermani</name>
    <dbReference type="NCBI Taxonomy" id="34504"/>
    <lineage>
        <taxon>Eukaryota</taxon>
        <taxon>Metazoa</taxon>
        <taxon>Spiralia</taxon>
        <taxon>Lophotrochozoa</taxon>
        <taxon>Platyhelminthes</taxon>
        <taxon>Trematoda</taxon>
        <taxon>Digenea</taxon>
        <taxon>Plagiorchiida</taxon>
        <taxon>Troglotremata</taxon>
        <taxon>Troglotrematidae</taxon>
        <taxon>Paragonimus</taxon>
    </lineage>
</organism>
<evidence type="ECO:0000256" key="1">
    <source>
        <dbReference type="SAM" id="MobiDB-lite"/>
    </source>
</evidence>
<name>A0A8T0DCJ9_9TREM</name>
<gene>
    <name evidence="2" type="ORF">P879_08931</name>
</gene>
<feature type="region of interest" description="Disordered" evidence="1">
    <location>
        <begin position="1"/>
        <end position="44"/>
    </location>
</feature>
<accession>A0A8T0DCJ9</accession>
<dbReference type="OrthoDB" id="10029313at2759"/>
<comment type="caution">
    <text evidence="2">The sequence shown here is derived from an EMBL/GenBank/DDBJ whole genome shotgun (WGS) entry which is preliminary data.</text>
</comment>
<keyword evidence="3" id="KW-1185">Reference proteome</keyword>
<protein>
    <submittedName>
        <fullName evidence="2">Uncharacterized protein</fullName>
    </submittedName>
</protein>